<evidence type="ECO:0000256" key="4">
    <source>
        <dbReference type="ARBA" id="ARBA00022801"/>
    </source>
</evidence>
<dbReference type="InterPro" id="IPR002138">
    <property type="entry name" value="Pept_C14_p10"/>
</dbReference>
<feature type="domain" description="CARD" evidence="11">
    <location>
        <begin position="44"/>
        <end position="132"/>
    </location>
</feature>
<dbReference type="PROSITE" id="PS50207">
    <property type="entry name" value="CASPASE_P10"/>
    <property type="match status" value="1"/>
</dbReference>
<feature type="compositionally biased region" description="Basic and acidic residues" evidence="8">
    <location>
        <begin position="163"/>
        <end position="177"/>
    </location>
</feature>
<dbReference type="PROSITE" id="PS01121">
    <property type="entry name" value="CASPASE_HIS"/>
    <property type="match status" value="1"/>
</dbReference>
<evidence type="ECO:0000256" key="8">
    <source>
        <dbReference type="SAM" id="MobiDB-lite"/>
    </source>
</evidence>
<feature type="domain" description="Caspase family p20" evidence="10">
    <location>
        <begin position="232"/>
        <end position="355"/>
    </location>
</feature>
<dbReference type="PROSITE" id="PS01122">
    <property type="entry name" value="CASPASE_CYS"/>
    <property type="match status" value="1"/>
</dbReference>
<dbReference type="PANTHER" id="PTHR47901:SF8">
    <property type="entry name" value="CASPASE-3"/>
    <property type="match status" value="1"/>
</dbReference>
<name>A0AA39MAP8_9BILA</name>
<evidence type="ECO:0000259" key="10">
    <source>
        <dbReference type="PROSITE" id="PS50208"/>
    </source>
</evidence>
<dbReference type="InterPro" id="IPR015917">
    <property type="entry name" value="Pept_C14A"/>
</dbReference>
<dbReference type="InterPro" id="IPR011600">
    <property type="entry name" value="Pept_C14_caspase"/>
</dbReference>
<evidence type="ECO:0000256" key="3">
    <source>
        <dbReference type="ARBA" id="ARBA00022703"/>
    </source>
</evidence>
<dbReference type="CDD" id="cd01671">
    <property type="entry name" value="CARD"/>
    <property type="match status" value="1"/>
</dbReference>
<dbReference type="CDD" id="cd00032">
    <property type="entry name" value="CASc"/>
    <property type="match status" value="1"/>
</dbReference>
<evidence type="ECO:0000256" key="5">
    <source>
        <dbReference type="ARBA" id="ARBA00022807"/>
    </source>
</evidence>
<dbReference type="InterPro" id="IPR033139">
    <property type="entry name" value="Caspase_cys_AS"/>
</dbReference>
<sequence length="557" mass="62644">MGRACNNGPRAPALQGRADAAAVMNLTSQTDQVHLASMAGTGKLTKAQNDCLMMHLNRMIMKMDVRAVLDYLGNATVVNSYAKQEILEKDHHEQAYELYSLLKRKGELAFKVFYDALRTTGHCEFAAIIDQEAPVSDPEDSYTDWNFPNPISRKSSFRSSSFRSKDKPNVMKRGVTGDEDKEFRMNMSLPSSSSAPSRSSFYTNENINVGARLTREVSCIFPDDAYHMTSSPKGNVLIINNINFNTMPYRDGSYVDEDNLRKLFNNLDYRVHAYKNLKAEEMCTEMRRFAALEDHRYRSSAVVVVLSHGEAGVLYGCDDREVNEHRFISALNAVNAPLLAGKPKLFLMQACRGEGKDRGYAIDEVDGNIPSSAGGDRMMRVQNDGSQMKLPLEADILICRSTPLGYVSWRNSRDGTWFIQALCEVFKECARTDEIMTLLTKVNNRVSSKFESSKERCKQIGEISSRLPQSPQRSSDPGSVVEASWHPLRGLTVCVASRRFGSCLKQIRSVDYSIHFDRPPSKPMPTYTICDIPEAHHLRMHRCIEDASRLQAHVSPQ</sequence>
<dbReference type="InterPro" id="IPR001315">
    <property type="entry name" value="CARD"/>
</dbReference>
<dbReference type="InterPro" id="IPR029030">
    <property type="entry name" value="Caspase-like_dom_sf"/>
</dbReference>
<feature type="region of interest" description="Disordered" evidence="8">
    <location>
        <begin position="154"/>
        <end position="177"/>
    </location>
</feature>
<dbReference type="InterPro" id="IPR011029">
    <property type="entry name" value="DEATH-like_dom_sf"/>
</dbReference>
<keyword evidence="6" id="KW-0865">Zymogen</keyword>
<evidence type="ECO:0000259" key="11">
    <source>
        <dbReference type="PROSITE" id="PS50209"/>
    </source>
</evidence>
<dbReference type="GO" id="GO:0042981">
    <property type="term" value="P:regulation of apoptotic process"/>
    <property type="evidence" value="ECO:0007669"/>
    <property type="project" value="InterPro"/>
</dbReference>
<dbReference type="Gene3D" id="1.10.533.10">
    <property type="entry name" value="Death Domain, Fas"/>
    <property type="match status" value="1"/>
</dbReference>
<evidence type="ECO:0000259" key="9">
    <source>
        <dbReference type="PROSITE" id="PS50207"/>
    </source>
</evidence>
<evidence type="ECO:0000256" key="6">
    <source>
        <dbReference type="ARBA" id="ARBA00023145"/>
    </source>
</evidence>
<evidence type="ECO:0008006" key="14">
    <source>
        <dbReference type="Google" id="ProtNLM"/>
    </source>
</evidence>
<dbReference type="SUPFAM" id="SSF52129">
    <property type="entry name" value="Caspase-like"/>
    <property type="match status" value="1"/>
</dbReference>
<organism evidence="12 13">
    <name type="scientific">Steinernema hermaphroditum</name>
    <dbReference type="NCBI Taxonomy" id="289476"/>
    <lineage>
        <taxon>Eukaryota</taxon>
        <taxon>Metazoa</taxon>
        <taxon>Ecdysozoa</taxon>
        <taxon>Nematoda</taxon>
        <taxon>Chromadorea</taxon>
        <taxon>Rhabditida</taxon>
        <taxon>Tylenchina</taxon>
        <taxon>Panagrolaimomorpha</taxon>
        <taxon>Strongyloidoidea</taxon>
        <taxon>Steinernematidae</taxon>
        <taxon>Steinernema</taxon>
    </lineage>
</organism>
<dbReference type="InterPro" id="IPR002398">
    <property type="entry name" value="Pept_C14"/>
</dbReference>
<evidence type="ECO:0000313" key="13">
    <source>
        <dbReference type="Proteomes" id="UP001175271"/>
    </source>
</evidence>
<keyword evidence="5" id="KW-0788">Thiol protease</keyword>
<protein>
    <recommendedName>
        <fullName evidence="14">Caspase family p20 domain-containing protein</fullName>
    </recommendedName>
</protein>
<dbReference type="PROSITE" id="PS50208">
    <property type="entry name" value="CASPASE_P20"/>
    <property type="match status" value="1"/>
</dbReference>
<reference evidence="12" key="1">
    <citation type="submission" date="2023-06" db="EMBL/GenBank/DDBJ databases">
        <title>Genomic analysis of the entomopathogenic nematode Steinernema hermaphroditum.</title>
        <authorList>
            <person name="Schwarz E.M."/>
            <person name="Heppert J.K."/>
            <person name="Baniya A."/>
            <person name="Schwartz H.T."/>
            <person name="Tan C.-H."/>
            <person name="Antoshechkin I."/>
            <person name="Sternberg P.W."/>
            <person name="Goodrich-Blair H."/>
            <person name="Dillman A.R."/>
        </authorList>
    </citation>
    <scope>NUCLEOTIDE SEQUENCE</scope>
    <source>
        <strain evidence="12">PS9179</strain>
        <tissue evidence="12">Whole animal</tissue>
    </source>
</reference>
<dbReference type="Gene3D" id="3.40.50.1460">
    <property type="match status" value="1"/>
</dbReference>
<gene>
    <name evidence="12" type="ORF">QR680_010439</name>
</gene>
<keyword evidence="3" id="KW-0053">Apoptosis</keyword>
<keyword evidence="13" id="KW-1185">Reference proteome</keyword>
<dbReference type="PROSITE" id="PS50209">
    <property type="entry name" value="CARD"/>
    <property type="match status" value="1"/>
</dbReference>
<keyword evidence="4" id="KW-0378">Hydrolase</keyword>
<accession>A0AA39MAP8</accession>
<dbReference type="AlphaFoldDB" id="A0AA39MAP8"/>
<keyword evidence="2" id="KW-0645">Protease</keyword>
<dbReference type="GO" id="GO:0006915">
    <property type="term" value="P:apoptotic process"/>
    <property type="evidence" value="ECO:0007669"/>
    <property type="project" value="UniProtKB-KW"/>
</dbReference>
<comment type="similarity">
    <text evidence="1 7">Belongs to the peptidase C14A family.</text>
</comment>
<evidence type="ECO:0000256" key="7">
    <source>
        <dbReference type="RuleBase" id="RU003971"/>
    </source>
</evidence>
<dbReference type="GO" id="GO:0004197">
    <property type="term" value="F:cysteine-type endopeptidase activity"/>
    <property type="evidence" value="ECO:0007669"/>
    <property type="project" value="InterPro"/>
</dbReference>
<dbReference type="PANTHER" id="PTHR47901">
    <property type="entry name" value="CASPASE RECRUITMENT DOMAIN-CONTAINING PROTEIN 18"/>
    <property type="match status" value="1"/>
</dbReference>
<dbReference type="PRINTS" id="PR00376">
    <property type="entry name" value="IL1BCENZYME"/>
</dbReference>
<evidence type="ECO:0000256" key="1">
    <source>
        <dbReference type="ARBA" id="ARBA00010134"/>
    </source>
</evidence>
<dbReference type="Pfam" id="PF00619">
    <property type="entry name" value="CARD"/>
    <property type="match status" value="1"/>
</dbReference>
<evidence type="ECO:0000313" key="12">
    <source>
        <dbReference type="EMBL" id="KAK0427816.1"/>
    </source>
</evidence>
<feature type="domain" description="Caspase family p10" evidence="9">
    <location>
        <begin position="386"/>
        <end position="467"/>
    </location>
</feature>
<evidence type="ECO:0000256" key="2">
    <source>
        <dbReference type="ARBA" id="ARBA00022670"/>
    </source>
</evidence>
<proteinExistence type="inferred from homology"/>
<dbReference type="Pfam" id="PF00656">
    <property type="entry name" value="Peptidase_C14"/>
    <property type="match status" value="1"/>
</dbReference>
<dbReference type="InterPro" id="IPR001309">
    <property type="entry name" value="Pept_C14_p20"/>
</dbReference>
<comment type="caution">
    <text evidence="12">The sequence shown here is derived from an EMBL/GenBank/DDBJ whole genome shotgun (WGS) entry which is preliminary data.</text>
</comment>
<dbReference type="Proteomes" id="UP001175271">
    <property type="component" value="Unassembled WGS sequence"/>
</dbReference>
<dbReference type="SUPFAM" id="SSF47986">
    <property type="entry name" value="DEATH domain"/>
    <property type="match status" value="1"/>
</dbReference>
<dbReference type="SMART" id="SM00115">
    <property type="entry name" value="CASc"/>
    <property type="match status" value="1"/>
</dbReference>
<dbReference type="GO" id="GO:0006508">
    <property type="term" value="P:proteolysis"/>
    <property type="evidence" value="ECO:0007669"/>
    <property type="project" value="UniProtKB-KW"/>
</dbReference>
<dbReference type="InterPro" id="IPR016129">
    <property type="entry name" value="Caspase_his_AS"/>
</dbReference>
<dbReference type="EMBL" id="JAUCMV010000001">
    <property type="protein sequence ID" value="KAK0427816.1"/>
    <property type="molecule type" value="Genomic_DNA"/>
</dbReference>